<feature type="transmembrane region" description="Helical" evidence="1">
    <location>
        <begin position="328"/>
        <end position="349"/>
    </location>
</feature>
<dbReference type="RefSeq" id="WP_344795930.1">
    <property type="nucleotide sequence ID" value="NZ_BAABBN010000004.1"/>
</dbReference>
<reference evidence="4" key="1">
    <citation type="journal article" date="2019" name="Int. J. Syst. Evol. Microbiol.">
        <title>The Global Catalogue of Microorganisms (GCM) 10K type strain sequencing project: providing services to taxonomists for standard genome sequencing and annotation.</title>
        <authorList>
            <consortium name="The Broad Institute Genomics Platform"/>
            <consortium name="The Broad Institute Genome Sequencing Center for Infectious Disease"/>
            <person name="Wu L."/>
            <person name="Ma J."/>
        </authorList>
    </citation>
    <scope>NUCLEOTIDE SEQUENCE [LARGE SCALE GENOMIC DNA]</scope>
    <source>
        <strain evidence="4">JCM 17551</strain>
    </source>
</reference>
<feature type="transmembrane region" description="Helical" evidence="1">
    <location>
        <begin position="304"/>
        <end position="323"/>
    </location>
</feature>
<evidence type="ECO:0000313" key="3">
    <source>
        <dbReference type="EMBL" id="GAA3916502.1"/>
    </source>
</evidence>
<feature type="transmembrane region" description="Helical" evidence="1">
    <location>
        <begin position="64"/>
        <end position="83"/>
    </location>
</feature>
<evidence type="ECO:0000313" key="4">
    <source>
        <dbReference type="Proteomes" id="UP001501565"/>
    </source>
</evidence>
<feature type="transmembrane region" description="Helical" evidence="1">
    <location>
        <begin position="117"/>
        <end position="136"/>
    </location>
</feature>
<feature type="transmembrane region" description="Helical" evidence="1">
    <location>
        <begin position="236"/>
        <end position="255"/>
    </location>
</feature>
<dbReference type="EMBL" id="BAABBN010000004">
    <property type="protein sequence ID" value="GAA3916502.1"/>
    <property type="molecule type" value="Genomic_DNA"/>
</dbReference>
<comment type="caution">
    <text evidence="3">The sequence shown here is derived from an EMBL/GenBank/DDBJ whole genome shotgun (WGS) entry which is preliminary data.</text>
</comment>
<dbReference type="Pfam" id="PF14351">
    <property type="entry name" value="DUF4401"/>
    <property type="match status" value="1"/>
</dbReference>
<gene>
    <name evidence="3" type="ORF">GCM10022277_09050</name>
</gene>
<dbReference type="InterPro" id="IPR025513">
    <property type="entry name" value="DUF4401"/>
</dbReference>
<feature type="domain" description="DUF4401" evidence="2">
    <location>
        <begin position="32"/>
        <end position="347"/>
    </location>
</feature>
<accession>A0ABP7M7G9</accession>
<name>A0ABP7M7G9_9GAMM</name>
<protein>
    <recommendedName>
        <fullName evidence="2">DUF4401 domain-containing protein</fullName>
    </recommendedName>
</protein>
<feature type="transmembrane region" description="Helical" evidence="1">
    <location>
        <begin position="90"/>
        <end position="111"/>
    </location>
</feature>
<feature type="transmembrane region" description="Helical" evidence="1">
    <location>
        <begin position="196"/>
        <end position="216"/>
    </location>
</feature>
<keyword evidence="4" id="KW-1185">Reference proteome</keyword>
<proteinExistence type="predicted"/>
<feature type="transmembrane region" description="Helical" evidence="1">
    <location>
        <begin position="33"/>
        <end position="58"/>
    </location>
</feature>
<feature type="transmembrane region" description="Helical" evidence="1">
    <location>
        <begin position="267"/>
        <end position="298"/>
    </location>
</feature>
<dbReference type="Proteomes" id="UP001501565">
    <property type="component" value="Unassembled WGS sequence"/>
</dbReference>
<organism evidence="3 4">
    <name type="scientific">Litoribacillus peritrichatus</name>
    <dbReference type="NCBI Taxonomy" id="718191"/>
    <lineage>
        <taxon>Bacteria</taxon>
        <taxon>Pseudomonadati</taxon>
        <taxon>Pseudomonadota</taxon>
        <taxon>Gammaproteobacteria</taxon>
        <taxon>Oceanospirillales</taxon>
        <taxon>Oceanospirillaceae</taxon>
        <taxon>Litoribacillus</taxon>
    </lineage>
</organism>
<keyword evidence="1" id="KW-0472">Membrane</keyword>
<evidence type="ECO:0000256" key="1">
    <source>
        <dbReference type="SAM" id="Phobius"/>
    </source>
</evidence>
<evidence type="ECO:0000259" key="2">
    <source>
        <dbReference type="Pfam" id="PF14351"/>
    </source>
</evidence>
<sequence length="365" mass="39632">MTNKTLKSVWQTLSAADLVKGELPVMEFPESPWYVKVLLAFSGWLAALFLLGFLAVGLEFLIENAIASLVTGCAMIAIAFAILNSPKNEFVEHLGLAVSLAGQLLVLNAIFELVDSYKGIAWFYAALVQVILTVLMPNTVHRIFSAYLVVFSLSISVMTSMIGSSGAVSLLTGVSMFGVAFLWLNEFKYIEHMQKIRAIGYGLILGLIHLKGVGAFGLQNVDWPYADDPEMFSLPFWIGELVACLALLYCTRALLLRLNYKMTDSVAYAAFASVVVLGIVSVEAQGITLGVLILVLGFANSNRVLMGLGVLSLLSYLSFYYYFMDVSLLYKSFILGGLGLVLLAIRHGINSKFGSNPAQEGAAND</sequence>
<keyword evidence="1" id="KW-0812">Transmembrane</keyword>
<keyword evidence="1" id="KW-1133">Transmembrane helix</keyword>
<feature type="transmembrane region" description="Helical" evidence="1">
    <location>
        <begin position="167"/>
        <end position="184"/>
    </location>
</feature>